<dbReference type="GeneID" id="31845619"/>
<dbReference type="RefSeq" id="WP_024096657.1">
    <property type="nucleotide sequence ID" value="NZ_CP010588.1"/>
</dbReference>
<dbReference type="AlphaFoldDB" id="A0AAD0ECE0"/>
<dbReference type="Proteomes" id="UP000217545">
    <property type="component" value="Chromosome"/>
</dbReference>
<accession>A0AAD0ECE0</accession>
<keyword evidence="1" id="KW-0812">Transmembrane</keyword>
<evidence type="ECO:0000256" key="1">
    <source>
        <dbReference type="SAM" id="Phobius"/>
    </source>
</evidence>
<proteinExistence type="predicted"/>
<feature type="transmembrane region" description="Helical" evidence="1">
    <location>
        <begin position="15"/>
        <end position="41"/>
    </location>
</feature>
<sequence>MERGQTVSLVEPVRIVSLFVTGLHGIAFHALLILIALHGLFHLLHPFLLKDCALRIMVPKLLHKYL</sequence>
<reference evidence="2 3" key="1">
    <citation type="journal article" date="2017" name="Front. Microbiol.">
        <title>Phaeobacter piscinae sp. nov., a species of the Roseobacter group and potential aquaculture probiont.</title>
        <authorList>
            <person name="Sonnenschein E.C."/>
            <person name="Phippen C.B.W."/>
            <person name="Nielsen K.F."/>
            <person name="Mateiu R.V."/>
            <person name="Melchiorsen J."/>
            <person name="Gram L."/>
            <person name="Overmann J."/>
            <person name="Freese H.M."/>
        </authorList>
    </citation>
    <scope>NUCLEOTIDE SEQUENCE [LARGE SCALE GENOMIC DNA]</scope>
    <source>
        <strain evidence="2 3">P63</strain>
    </source>
</reference>
<name>A0AAD0ECE0_9RHOB</name>
<protein>
    <submittedName>
        <fullName evidence="2">Uncharacterized protein</fullName>
    </submittedName>
</protein>
<organism evidence="2 3">
    <name type="scientific">Phaeobacter gallaeciensis</name>
    <dbReference type="NCBI Taxonomy" id="60890"/>
    <lineage>
        <taxon>Bacteria</taxon>
        <taxon>Pseudomonadati</taxon>
        <taxon>Pseudomonadota</taxon>
        <taxon>Alphaproteobacteria</taxon>
        <taxon>Rhodobacterales</taxon>
        <taxon>Roseobacteraceae</taxon>
        <taxon>Phaeobacter</taxon>
    </lineage>
</organism>
<gene>
    <name evidence="2" type="ORF">PhaeoP63_01181</name>
</gene>
<keyword evidence="1" id="KW-1133">Transmembrane helix</keyword>
<keyword evidence="1" id="KW-0472">Membrane</keyword>
<evidence type="ECO:0000313" key="2">
    <source>
        <dbReference type="EMBL" id="ATF05270.1"/>
    </source>
</evidence>
<evidence type="ECO:0000313" key="3">
    <source>
        <dbReference type="Proteomes" id="UP000217545"/>
    </source>
</evidence>
<dbReference type="EMBL" id="CP010784">
    <property type="protein sequence ID" value="ATF05270.1"/>
    <property type="molecule type" value="Genomic_DNA"/>
</dbReference>